<feature type="region of interest" description="Disordered" evidence="1">
    <location>
        <begin position="26"/>
        <end position="160"/>
    </location>
</feature>
<dbReference type="Proteomes" id="UP000197138">
    <property type="component" value="Unassembled WGS sequence"/>
</dbReference>
<accession>A0A218WJK2</accession>
<reference evidence="3" key="1">
    <citation type="journal article" date="2017" name="Plant J.">
        <title>The pomegranate (Punica granatum L.) genome and the genomics of punicalagin biosynthesis.</title>
        <authorList>
            <person name="Qin G."/>
            <person name="Xu C."/>
            <person name="Ming R."/>
            <person name="Tang H."/>
            <person name="Guyot R."/>
            <person name="Kramer E.M."/>
            <person name="Hu Y."/>
            <person name="Yi X."/>
            <person name="Qi Y."/>
            <person name="Xu X."/>
            <person name="Gao Z."/>
            <person name="Pan H."/>
            <person name="Jian J."/>
            <person name="Tian Y."/>
            <person name="Yue Z."/>
            <person name="Xu Y."/>
        </authorList>
    </citation>
    <scope>NUCLEOTIDE SEQUENCE [LARGE SCALE GENOMIC DNA]</scope>
    <source>
        <strain evidence="3">cv. Dabenzi</strain>
    </source>
</reference>
<dbReference type="EMBL" id="MTKT01004278">
    <property type="protein sequence ID" value="OWM72540.1"/>
    <property type="molecule type" value="Genomic_DNA"/>
</dbReference>
<feature type="compositionally biased region" description="Polar residues" evidence="1">
    <location>
        <begin position="44"/>
        <end position="60"/>
    </location>
</feature>
<evidence type="ECO:0000313" key="2">
    <source>
        <dbReference type="EMBL" id="OWM72540.1"/>
    </source>
</evidence>
<proteinExistence type="predicted"/>
<comment type="caution">
    <text evidence="2">The sequence shown here is derived from an EMBL/GenBank/DDBJ whole genome shotgun (WGS) entry which is preliminary data.</text>
</comment>
<organism evidence="2 3">
    <name type="scientific">Punica granatum</name>
    <name type="common">Pomegranate</name>
    <dbReference type="NCBI Taxonomy" id="22663"/>
    <lineage>
        <taxon>Eukaryota</taxon>
        <taxon>Viridiplantae</taxon>
        <taxon>Streptophyta</taxon>
        <taxon>Embryophyta</taxon>
        <taxon>Tracheophyta</taxon>
        <taxon>Spermatophyta</taxon>
        <taxon>Magnoliopsida</taxon>
        <taxon>eudicotyledons</taxon>
        <taxon>Gunneridae</taxon>
        <taxon>Pentapetalae</taxon>
        <taxon>rosids</taxon>
        <taxon>malvids</taxon>
        <taxon>Myrtales</taxon>
        <taxon>Lythraceae</taxon>
        <taxon>Punica</taxon>
    </lineage>
</organism>
<evidence type="ECO:0000313" key="3">
    <source>
        <dbReference type="Proteomes" id="UP000197138"/>
    </source>
</evidence>
<dbReference type="AlphaFoldDB" id="A0A218WJK2"/>
<feature type="compositionally biased region" description="Polar residues" evidence="1">
    <location>
        <begin position="113"/>
        <end position="160"/>
    </location>
</feature>
<protein>
    <submittedName>
        <fullName evidence="2">Uncharacterized protein</fullName>
    </submittedName>
</protein>
<evidence type="ECO:0000256" key="1">
    <source>
        <dbReference type="SAM" id="MobiDB-lite"/>
    </source>
</evidence>
<gene>
    <name evidence="2" type="ORF">CDL15_Pgr017281</name>
</gene>
<sequence length="160" mass="17552">MQPPYGTLSRSVLICSCMANRRPRTPRIEAFENGTPLARRSSPEFESSITRHQPPTNNDPSGKGQGRALAKQHHPSSQCAGLRRTKIAPAVKPTSDRSRHNRLSSEAGFPQIKIQQPLQQSWLSARQRTTTLAARSASNGSNTPLTQGQGWPSREVTSSQ</sequence>
<name>A0A218WJK2_PUNGR</name>